<comment type="caution">
    <text evidence="2">The sequence shown here is derived from an EMBL/GenBank/DDBJ whole genome shotgun (WGS) entry which is preliminary data.</text>
</comment>
<feature type="transmembrane region" description="Helical" evidence="1">
    <location>
        <begin position="46"/>
        <end position="64"/>
    </location>
</feature>
<keyword evidence="1" id="KW-0812">Transmembrane</keyword>
<keyword evidence="1" id="KW-0472">Membrane</keyword>
<evidence type="ECO:0000313" key="2">
    <source>
        <dbReference type="EMBL" id="KAH7153004.1"/>
    </source>
</evidence>
<evidence type="ECO:0000256" key="1">
    <source>
        <dbReference type="SAM" id="Phobius"/>
    </source>
</evidence>
<proteinExistence type="predicted"/>
<evidence type="ECO:0000313" key="3">
    <source>
        <dbReference type="Proteomes" id="UP000738349"/>
    </source>
</evidence>
<dbReference type="AlphaFoldDB" id="A0A9P9F4W5"/>
<dbReference type="Proteomes" id="UP000738349">
    <property type="component" value="Unassembled WGS sequence"/>
</dbReference>
<organism evidence="2 3">
    <name type="scientific">Dactylonectria macrodidyma</name>
    <dbReference type="NCBI Taxonomy" id="307937"/>
    <lineage>
        <taxon>Eukaryota</taxon>
        <taxon>Fungi</taxon>
        <taxon>Dikarya</taxon>
        <taxon>Ascomycota</taxon>
        <taxon>Pezizomycotina</taxon>
        <taxon>Sordariomycetes</taxon>
        <taxon>Hypocreomycetidae</taxon>
        <taxon>Hypocreales</taxon>
        <taxon>Nectriaceae</taxon>
        <taxon>Dactylonectria</taxon>
    </lineage>
</organism>
<keyword evidence="1" id="KW-1133">Transmembrane helix</keyword>
<gene>
    <name evidence="2" type="ORF">EDB81DRAFT_440729</name>
</gene>
<name>A0A9P9F4W5_9HYPO</name>
<protein>
    <submittedName>
        <fullName evidence="2">Uncharacterized protein</fullName>
    </submittedName>
</protein>
<accession>A0A9P9F4W5</accession>
<dbReference type="EMBL" id="JAGMUV010000006">
    <property type="protein sequence ID" value="KAH7153004.1"/>
    <property type="molecule type" value="Genomic_DNA"/>
</dbReference>
<sequence>MCSPFIAKQHTPFPLPPSRFLFRPGLIWLYMHDRLARRSHHTPRRLNITLLPCLPLLVTTSQWMFPKKHLPKYSSQGRYCLTVLAWYQLLCIRQQQPLTPHGSLGVLVSTFFVLVIAMPSWSNMCLEPRDFLV</sequence>
<reference evidence="2" key="1">
    <citation type="journal article" date="2021" name="Nat. Commun.">
        <title>Genetic determinants of endophytism in the Arabidopsis root mycobiome.</title>
        <authorList>
            <person name="Mesny F."/>
            <person name="Miyauchi S."/>
            <person name="Thiergart T."/>
            <person name="Pickel B."/>
            <person name="Atanasova L."/>
            <person name="Karlsson M."/>
            <person name="Huettel B."/>
            <person name="Barry K.W."/>
            <person name="Haridas S."/>
            <person name="Chen C."/>
            <person name="Bauer D."/>
            <person name="Andreopoulos W."/>
            <person name="Pangilinan J."/>
            <person name="LaButti K."/>
            <person name="Riley R."/>
            <person name="Lipzen A."/>
            <person name="Clum A."/>
            <person name="Drula E."/>
            <person name="Henrissat B."/>
            <person name="Kohler A."/>
            <person name="Grigoriev I.V."/>
            <person name="Martin F.M."/>
            <person name="Hacquard S."/>
        </authorList>
    </citation>
    <scope>NUCLEOTIDE SEQUENCE</scope>
    <source>
        <strain evidence="2">MPI-CAGE-AT-0147</strain>
    </source>
</reference>
<feature type="transmembrane region" description="Helical" evidence="1">
    <location>
        <begin position="104"/>
        <end position="122"/>
    </location>
</feature>
<keyword evidence="3" id="KW-1185">Reference proteome</keyword>